<gene>
    <name evidence="6" type="primary">dabA</name>
    <name evidence="8" type="ORF">EDM22_00010</name>
</gene>
<comment type="similarity">
    <text evidence="6">Belongs to the inorganic carbon transporter (TC 9.A.2) DabA family.</text>
</comment>
<dbReference type="GO" id="GO:0008270">
    <property type="term" value="F:zinc ion binding"/>
    <property type="evidence" value="ECO:0007669"/>
    <property type="project" value="UniProtKB-UniRule"/>
</dbReference>
<feature type="binding site" evidence="6">
    <location>
        <position position="565"/>
    </location>
    <ligand>
        <name>Zn(2+)</name>
        <dbReference type="ChEBI" id="CHEBI:29105"/>
    </ligand>
</feature>
<dbReference type="InterPro" id="IPR018752">
    <property type="entry name" value="DabA"/>
</dbReference>
<evidence type="ECO:0000256" key="6">
    <source>
        <dbReference type="HAMAP-Rule" id="MF_01871"/>
    </source>
</evidence>
<evidence type="ECO:0000313" key="9">
    <source>
        <dbReference type="Proteomes" id="UP000275048"/>
    </source>
</evidence>
<feature type="binding site" evidence="6">
    <location>
        <position position="388"/>
    </location>
    <ligand>
        <name>Zn(2+)</name>
        <dbReference type="ChEBI" id="CHEBI:29105"/>
    </ligand>
</feature>
<evidence type="ECO:0000313" key="8">
    <source>
        <dbReference type="EMBL" id="RNB52152.1"/>
    </source>
</evidence>
<feature type="region of interest" description="Disordered" evidence="7">
    <location>
        <begin position="1"/>
        <end position="21"/>
    </location>
</feature>
<evidence type="ECO:0000256" key="7">
    <source>
        <dbReference type="SAM" id="MobiDB-lite"/>
    </source>
</evidence>
<dbReference type="EMBL" id="RHHB01000001">
    <property type="protein sequence ID" value="RNB52152.1"/>
    <property type="molecule type" value="Genomic_DNA"/>
</dbReference>
<comment type="cofactor">
    <cofactor evidence="6">
        <name>Zn(2+)</name>
        <dbReference type="ChEBI" id="CHEBI:29105"/>
    </cofactor>
</comment>
<keyword evidence="3 6" id="KW-0479">Metal-binding</keyword>
<dbReference type="Pfam" id="PF10070">
    <property type="entry name" value="DabA"/>
    <property type="match status" value="1"/>
</dbReference>
<keyword evidence="5 6" id="KW-0472">Membrane</keyword>
<dbReference type="GO" id="GO:0005886">
    <property type="term" value="C:plasma membrane"/>
    <property type="evidence" value="ECO:0007669"/>
    <property type="project" value="UniProtKB-SubCell"/>
</dbReference>
<feature type="binding site" evidence="6">
    <location>
        <position position="580"/>
    </location>
    <ligand>
        <name>Zn(2+)</name>
        <dbReference type="ChEBI" id="CHEBI:29105"/>
    </ligand>
</feature>
<evidence type="ECO:0000256" key="4">
    <source>
        <dbReference type="ARBA" id="ARBA00022833"/>
    </source>
</evidence>
<feature type="compositionally biased region" description="Polar residues" evidence="7">
    <location>
        <begin position="1"/>
        <end position="14"/>
    </location>
</feature>
<comment type="function">
    <text evidence="6">Part of an energy-coupled inorganic carbon pump.</text>
</comment>
<accession>A0A3M8ALR6</accession>
<comment type="caution">
    <text evidence="8">The sequence shown here is derived from an EMBL/GenBank/DDBJ whole genome shotgun (WGS) entry which is preliminary data.</text>
</comment>
<organism evidence="8 9">
    <name type="scientific">Agromyces tardus</name>
    <dbReference type="NCBI Taxonomy" id="2583849"/>
    <lineage>
        <taxon>Bacteria</taxon>
        <taxon>Bacillati</taxon>
        <taxon>Actinomycetota</taxon>
        <taxon>Actinomycetes</taxon>
        <taxon>Micrococcales</taxon>
        <taxon>Microbacteriaceae</taxon>
        <taxon>Agromyces</taxon>
    </lineage>
</organism>
<evidence type="ECO:0000256" key="1">
    <source>
        <dbReference type="ARBA" id="ARBA00022448"/>
    </source>
</evidence>
<evidence type="ECO:0000256" key="5">
    <source>
        <dbReference type="ARBA" id="ARBA00023136"/>
    </source>
</evidence>
<keyword evidence="2 6" id="KW-1003">Cell membrane</keyword>
<sequence length="918" mass="97637">MTATNHLNLPNDTVATGEPGSETRRAVIRGMIAAADRVVAPHRPLTAFVARNPLAGYERWGFDEAVARAAAEHGTRLTLDEPAFRRRHLAGIITDHDLRAALDRHVTEARDRARWSPRPGWHSLSVADILVADLYASPLAPAPERTLLTPAEHLDPRVAARVDDLVLRWTTAHLGSAHAAWSPMRDEAFWPAWRRLAARDPLVPRRVRRGIRALGPHPEDAVAEALAHWRLLGDDAGRFLRAHLAALPGLAGHVANAASEGRGIDLVDLIAVRATYERLLLPAGPDQLPDGPAPLPRASVRSTGGGRADPQRIDAVMERLGLAGDDGDARAVVGRVLSLVRPEERILIWQEALDHSAARRLAPPRAGGTEAHATVEPGERPFAQAVFCIDPRSEGLRRAVEQEAGRRGLEVDTLGFAGFFAVAMRWHDLDGDPPAAACPVLLEPRRDVGERAADAVGATRYRERLRARSAAAAVVARAKQSLVAPYALAETAGWPMGAAAAVRTARPLAWARFVEAWQGGAARPATRADADAAFALDERVAYAEAALRMMGLVGGFARLVLLAGHGADTVNNPFASALHCGACGGLRGGPNARAAAAMLNDPGTRAGLAGRGIRVPEDTVFVAVEHDTVTDRVAVCEPWSVPASHLGDVAQAEAVLRAARPAAVRERLATLPGAPAASAAIAAPDAALLADADRRAADWSESYPEWGLAGNAALIVAPRRATRGLDLARRTFLHSYEAEADLDGSALETILTAPLIVAQWINAQYLTSTVDPDRWGAGPKPLANLVGAFAVQTGYGGDLRTGLPWQSVGVGRDPVHEPVRLQVFVQAPVARVCAVIGRSGLVRGLLDGGWIALRVREQEADPWLRYGEFGWTREGIGEPGLSAAPSAPAPRADTAPDSAAERTAGAPHHRPVPVEERP</sequence>
<protein>
    <recommendedName>
        <fullName evidence="6">Probable inorganic carbon transporter subunit DabA</fullName>
    </recommendedName>
</protein>
<reference evidence="8 9" key="1">
    <citation type="submission" date="2018-10" db="EMBL/GenBank/DDBJ databases">
        <title>Isolation, diversity and antibacterial activity of antinobacteria from the wheat rhizosphere soil.</title>
        <authorList>
            <person name="Sun T."/>
        </authorList>
    </citation>
    <scope>NUCLEOTIDE SEQUENCE [LARGE SCALE GENOMIC DNA]</scope>
    <source>
        <strain evidence="8 9">SJ-23</strain>
    </source>
</reference>
<comment type="subcellular location">
    <subcellularLocation>
        <location evidence="6">Cell membrane</location>
        <topology evidence="6">Peripheral membrane protein</topology>
    </subcellularLocation>
</comment>
<proteinExistence type="inferred from homology"/>
<dbReference type="OrthoDB" id="9805101at2"/>
<dbReference type="PANTHER" id="PTHR38344">
    <property type="entry name" value="UPF0753 PROTEIN AQ_863"/>
    <property type="match status" value="1"/>
</dbReference>
<dbReference type="RefSeq" id="WP_122934992.1">
    <property type="nucleotide sequence ID" value="NZ_JBHSNT010000007.1"/>
</dbReference>
<dbReference type="Proteomes" id="UP000275048">
    <property type="component" value="Unassembled WGS sequence"/>
</dbReference>
<dbReference type="HAMAP" id="MF_01871">
    <property type="entry name" value="DabA"/>
    <property type="match status" value="1"/>
</dbReference>
<name>A0A3M8ALR6_9MICO</name>
<evidence type="ECO:0000256" key="3">
    <source>
        <dbReference type="ARBA" id="ARBA00022723"/>
    </source>
</evidence>
<feature type="region of interest" description="Disordered" evidence="7">
    <location>
        <begin position="877"/>
        <end position="918"/>
    </location>
</feature>
<dbReference type="PANTHER" id="PTHR38344:SF1">
    <property type="entry name" value="INORGANIC CARBON TRANSPORTER SUBUNIT DABA-RELATED"/>
    <property type="match status" value="1"/>
</dbReference>
<dbReference type="AlphaFoldDB" id="A0A3M8ALR6"/>
<comment type="subunit">
    <text evidence="6">Forms a complex with DabB.</text>
</comment>
<feature type="compositionally biased region" description="Low complexity" evidence="7">
    <location>
        <begin position="882"/>
        <end position="898"/>
    </location>
</feature>
<keyword evidence="4 6" id="KW-0862">Zinc</keyword>
<evidence type="ECO:0000256" key="2">
    <source>
        <dbReference type="ARBA" id="ARBA00022475"/>
    </source>
</evidence>
<keyword evidence="1 6" id="KW-0813">Transport</keyword>
<keyword evidence="9" id="KW-1185">Reference proteome</keyword>
<feature type="binding site" evidence="6">
    <location>
        <position position="390"/>
    </location>
    <ligand>
        <name>Zn(2+)</name>
        <dbReference type="ChEBI" id="CHEBI:29105"/>
    </ligand>
</feature>